<keyword evidence="4" id="KW-0804">Transcription</keyword>
<sequence>MDRGQNSSLMDRHQAAITDITKHFGELVIGLSSPITAEDADTATSAQQAMRMQLESKSLIAAIENLLTLTRQVRELWLVGPLLKPGEGERAADDRIDNQVEAITKILNELRERVRNGQVGPHGTYIIKDRAVAQVADGAAADASSSSAQPGPSSSSTAPGGQ</sequence>
<dbReference type="GO" id="GO:0016592">
    <property type="term" value="C:mediator complex"/>
    <property type="evidence" value="ECO:0007669"/>
    <property type="project" value="InterPro"/>
</dbReference>
<accession>A0A6P8BG89</accession>
<dbReference type="Pfam" id="PF06179">
    <property type="entry name" value="Med22"/>
    <property type="match status" value="1"/>
</dbReference>
<evidence type="ECO:0000256" key="5">
    <source>
        <dbReference type="ARBA" id="ARBA00023242"/>
    </source>
</evidence>
<dbReference type="GeneID" id="41957023"/>
<protein>
    <recommendedName>
        <fullName evidence="9">Mediator of RNA polymerase II transcription subunit 22</fullName>
    </recommendedName>
</protein>
<feature type="region of interest" description="Disordered" evidence="6">
    <location>
        <begin position="137"/>
        <end position="162"/>
    </location>
</feature>
<evidence type="ECO:0000313" key="7">
    <source>
        <dbReference type="Proteomes" id="UP000515153"/>
    </source>
</evidence>
<reference evidence="8" key="2">
    <citation type="submission" date="2019-10" db="EMBL/GenBank/DDBJ databases">
        <authorList>
            <consortium name="NCBI Genome Project"/>
        </authorList>
    </citation>
    <scope>NUCLEOTIDE SEQUENCE</scope>
    <source>
        <strain evidence="8">NI907</strain>
    </source>
</reference>
<reference evidence="8" key="3">
    <citation type="submission" date="2025-08" db="UniProtKB">
        <authorList>
            <consortium name="RefSeq"/>
        </authorList>
    </citation>
    <scope>IDENTIFICATION</scope>
    <source>
        <strain evidence="8">NI907</strain>
    </source>
</reference>
<comment type="subcellular location">
    <subcellularLocation>
        <location evidence="1">Nucleus</location>
    </subcellularLocation>
</comment>
<evidence type="ECO:0000256" key="2">
    <source>
        <dbReference type="ARBA" id="ARBA00005942"/>
    </source>
</evidence>
<proteinExistence type="inferred from homology"/>
<organism evidence="7 8">
    <name type="scientific">Pyricularia grisea</name>
    <name type="common">Crabgrass-specific blast fungus</name>
    <name type="synonym">Magnaporthe grisea</name>
    <dbReference type="NCBI Taxonomy" id="148305"/>
    <lineage>
        <taxon>Eukaryota</taxon>
        <taxon>Fungi</taxon>
        <taxon>Dikarya</taxon>
        <taxon>Ascomycota</taxon>
        <taxon>Pezizomycotina</taxon>
        <taxon>Sordariomycetes</taxon>
        <taxon>Sordariomycetidae</taxon>
        <taxon>Magnaporthales</taxon>
        <taxon>Pyriculariaceae</taxon>
        <taxon>Pyricularia</taxon>
    </lineage>
</organism>
<gene>
    <name evidence="8" type="ORF">PgNI_02042</name>
</gene>
<comment type="similarity">
    <text evidence="2">Belongs to the Mediator complex subunit 22 family.</text>
</comment>
<reference evidence="8" key="1">
    <citation type="journal article" date="2019" name="Mol. Biol. Evol.">
        <title>Blast fungal genomes show frequent chromosomal changes, gene gains and losses, and effector gene turnover.</title>
        <authorList>
            <person name="Gomez Luciano L.B."/>
            <person name="Jason Tsai I."/>
            <person name="Chuma I."/>
            <person name="Tosa Y."/>
            <person name="Chen Y.H."/>
            <person name="Li J.Y."/>
            <person name="Li M.Y."/>
            <person name="Jade Lu M.Y."/>
            <person name="Nakayashiki H."/>
            <person name="Li W.H."/>
        </authorList>
    </citation>
    <scope>NUCLEOTIDE SEQUENCE</scope>
    <source>
        <strain evidence="8">NI907</strain>
    </source>
</reference>
<evidence type="ECO:0000256" key="3">
    <source>
        <dbReference type="ARBA" id="ARBA00023015"/>
    </source>
</evidence>
<evidence type="ECO:0000256" key="6">
    <source>
        <dbReference type="SAM" id="MobiDB-lite"/>
    </source>
</evidence>
<evidence type="ECO:0000313" key="8">
    <source>
        <dbReference type="RefSeq" id="XP_030986094.1"/>
    </source>
</evidence>
<dbReference type="InterPro" id="IPR009332">
    <property type="entry name" value="Med22"/>
</dbReference>
<dbReference type="GO" id="GO:0003712">
    <property type="term" value="F:transcription coregulator activity"/>
    <property type="evidence" value="ECO:0007669"/>
    <property type="project" value="InterPro"/>
</dbReference>
<dbReference type="Gene3D" id="6.10.280.160">
    <property type="entry name" value="Mediator of RNA polymerase II transcription subunit 22"/>
    <property type="match status" value="1"/>
</dbReference>
<evidence type="ECO:0000256" key="1">
    <source>
        <dbReference type="ARBA" id="ARBA00004123"/>
    </source>
</evidence>
<dbReference type="Proteomes" id="UP000515153">
    <property type="component" value="Unplaced"/>
</dbReference>
<feature type="compositionally biased region" description="Low complexity" evidence="6">
    <location>
        <begin position="137"/>
        <end position="156"/>
    </location>
</feature>
<dbReference type="AlphaFoldDB" id="A0A6P8BG89"/>
<dbReference type="KEGG" id="pgri:PgNI_02042"/>
<dbReference type="GO" id="GO:0006357">
    <property type="term" value="P:regulation of transcription by RNA polymerase II"/>
    <property type="evidence" value="ECO:0007669"/>
    <property type="project" value="InterPro"/>
</dbReference>
<name>A0A6P8BG89_PYRGI</name>
<keyword evidence="3" id="KW-0805">Transcription regulation</keyword>
<evidence type="ECO:0008006" key="9">
    <source>
        <dbReference type="Google" id="ProtNLM"/>
    </source>
</evidence>
<evidence type="ECO:0000256" key="4">
    <source>
        <dbReference type="ARBA" id="ARBA00023163"/>
    </source>
</evidence>
<keyword evidence="7" id="KW-1185">Reference proteome</keyword>
<keyword evidence="5" id="KW-0539">Nucleus</keyword>
<dbReference type="RefSeq" id="XP_030986094.1">
    <property type="nucleotide sequence ID" value="XM_031122111.1"/>
</dbReference>